<dbReference type="AlphaFoldDB" id="A0A975BW06"/>
<dbReference type="RefSeq" id="WP_207679982.1">
    <property type="nucleotide sequence ID" value="NZ_CP061800.1"/>
</dbReference>
<accession>A0A975BW06</accession>
<reference evidence="1" key="1">
    <citation type="journal article" date="2021" name="Microb. Physiol.">
        <title>Proteogenomic Insights into the Physiology of Marine, Sulfate-Reducing, Filamentous Desulfonema limicola and Desulfonema magnum.</title>
        <authorList>
            <person name="Schnaars V."/>
            <person name="Wohlbrand L."/>
            <person name="Scheve S."/>
            <person name="Hinrichs C."/>
            <person name="Reinhardt R."/>
            <person name="Rabus R."/>
        </authorList>
    </citation>
    <scope>NUCLEOTIDE SEQUENCE</scope>
    <source>
        <strain evidence="1">4be13</strain>
    </source>
</reference>
<dbReference type="Proteomes" id="UP000663722">
    <property type="component" value="Chromosome"/>
</dbReference>
<evidence type="ECO:0000313" key="2">
    <source>
        <dbReference type="Proteomes" id="UP000663722"/>
    </source>
</evidence>
<keyword evidence="2" id="KW-1185">Reference proteome</keyword>
<gene>
    <name evidence="1" type="ORF">dnm_088380</name>
</gene>
<organism evidence="1 2">
    <name type="scientific">Desulfonema magnum</name>
    <dbReference type="NCBI Taxonomy" id="45655"/>
    <lineage>
        <taxon>Bacteria</taxon>
        <taxon>Pseudomonadati</taxon>
        <taxon>Thermodesulfobacteriota</taxon>
        <taxon>Desulfobacteria</taxon>
        <taxon>Desulfobacterales</taxon>
        <taxon>Desulfococcaceae</taxon>
        <taxon>Desulfonema</taxon>
    </lineage>
</organism>
<proteinExistence type="predicted"/>
<name>A0A975BW06_9BACT</name>
<protein>
    <submittedName>
        <fullName evidence="1">Uncharacterized protein</fullName>
    </submittedName>
</protein>
<sequence length="161" mass="18595">MKQKYTLVKDDEKKILIIKEFAELDKEILSFLCEEKFEEDTIRTAISKGKPSLIATLRTHNMYPPALYSNKIADLVIAMYNGFDDRSADNLPTELFFDDLDFLTKEHDEPDIAEEIEEEPDDIDELLEDEIEDDFDDKDPINNINAIKIADDESLDVDEDA</sequence>
<dbReference type="EMBL" id="CP061800">
    <property type="protein sequence ID" value="QTA92749.1"/>
    <property type="molecule type" value="Genomic_DNA"/>
</dbReference>
<evidence type="ECO:0000313" key="1">
    <source>
        <dbReference type="EMBL" id="QTA92749.1"/>
    </source>
</evidence>
<dbReference type="KEGG" id="dmm:dnm_088380"/>